<dbReference type="RefSeq" id="WP_008587043.1">
    <property type="nucleotide sequence ID" value="NZ_CP007035.1"/>
</dbReference>
<dbReference type="EMBL" id="CP007035">
    <property type="protein sequence ID" value="AHF16217.1"/>
    <property type="molecule type" value="Genomic_DNA"/>
</dbReference>
<dbReference type="AlphaFoldDB" id="W0EZP7"/>
<organism evidence="6 7">
    <name type="scientific">Niabella soli DSM 19437</name>
    <dbReference type="NCBI Taxonomy" id="929713"/>
    <lineage>
        <taxon>Bacteria</taxon>
        <taxon>Pseudomonadati</taxon>
        <taxon>Bacteroidota</taxon>
        <taxon>Chitinophagia</taxon>
        <taxon>Chitinophagales</taxon>
        <taxon>Chitinophagaceae</taxon>
        <taxon>Niabella</taxon>
    </lineage>
</organism>
<dbReference type="STRING" id="929713.NIASO_15765"/>
<dbReference type="eggNOG" id="COG1629">
    <property type="taxonomic scope" value="Bacteria"/>
</dbReference>
<keyword evidence="6" id="KW-0675">Receptor</keyword>
<keyword evidence="2" id="KW-0798">TonB box</keyword>
<dbReference type="InterPro" id="IPR037066">
    <property type="entry name" value="Plug_dom_sf"/>
</dbReference>
<keyword evidence="1" id="KW-0812">Transmembrane</keyword>
<dbReference type="OrthoDB" id="9768177at2"/>
<dbReference type="Pfam" id="PF13715">
    <property type="entry name" value="CarbopepD_reg_2"/>
    <property type="match status" value="1"/>
</dbReference>
<dbReference type="SUPFAM" id="SSF49464">
    <property type="entry name" value="Carboxypeptidase regulatory domain-like"/>
    <property type="match status" value="1"/>
</dbReference>
<gene>
    <name evidence="6" type="ORF">NIASO_15765</name>
</gene>
<keyword evidence="1" id="KW-0998">Cell outer membrane</keyword>
<dbReference type="Gene3D" id="2.170.130.10">
    <property type="entry name" value="TonB-dependent receptor, plug domain"/>
    <property type="match status" value="1"/>
</dbReference>
<keyword evidence="1 2" id="KW-0472">Membrane</keyword>
<feature type="signal peptide" evidence="3">
    <location>
        <begin position="1"/>
        <end position="19"/>
    </location>
</feature>
<sequence length="1007" mass="109566">MKKLILILLLGTVCHFGWAQELQIKGTVRDKDNNPLSGATVTVKGTNTATVTDQNGNFSVGATKGQTLEFSYSGMETTDVAIKNNEAITVLLQGSSKNQMEEVVVIGYGTIKKKDLTGAVAAVTGKDLQANLAKSVTGALQGRIAGVTISNGGGQPGAGMSINIRGLSSLGSNTPLYVIDGVFGDINLVDPNDIASIDVLKDASAAAIYGSRAASGVVIITTKGGRRNSPTVISLNAFTGVQSLPKRMDLMNGPQWKAFIKQQGTLPPQAEAMNNNTDWQGESFHSAPINKINLDISGGGEHSTYNVSAGYQDQQGILKTTGYKAFNVRAKNTFDFFNNHLRLGNTFIIKSGDRQYSDLTITDILRQNPLMAIYDSAKPSGYATYAPWMKNLANPVGWLNTRNQHQYQTDIMLNGYGEVDLFVKGLKYRLNVGISRGFGRGYQRMLPLADGTAVNPSYLGESAGFGNQWLVENTLHFDRVFGKHSFNVLAGYSAQENKDRAFNVSRDNLPAGTDAINAGALDNQKTGGSLQVASLESQFGRLVYSYDSRYLVTASLRRDGSSKFAEGHRYGVFPSFALGWNLSNERFFESLKSSINEFKIRASYGRLGNQDIANYSTQSSVTNGINYIQGNALWKGAINNVMWVSPVDLSWESTTTQNIGLDLAFLKNKLTVTADYYLRQTSGVLLYIQQAPSSGLKGQPYMNAGDIDNKGFEFLANYSDAVGQLHYNIGINASTVKNNVKAITVGGNKEFSGANPRGEGIINWARIGYPIGGFWLVKTDGLFQSDAEAQAYKDANGNVIQPKAKAGDIKYIDFNGDGKITDGDDAQYAGSPFPKLAYGIRGGLDYKGVDLAFFFDGMYGNKIYNYTRARMEQTNEFRNYSTALLNSWTTSNTNTTIPRYSLADDNENRKRTSDRWLENGSFFRLKTLEVGYTLPKLWLSKASLKKARVFVAADNLFTITKYTGYTPDLGRSNGDNGDDIGGVFGNGVDYGRAPLARSIVLGIQASF</sequence>
<dbReference type="GO" id="GO:0009279">
    <property type="term" value="C:cell outer membrane"/>
    <property type="evidence" value="ECO:0007669"/>
    <property type="project" value="UniProtKB-SubCell"/>
</dbReference>
<dbReference type="PROSITE" id="PS52016">
    <property type="entry name" value="TONB_DEPENDENT_REC_3"/>
    <property type="match status" value="1"/>
</dbReference>
<dbReference type="Pfam" id="PF07715">
    <property type="entry name" value="Plug"/>
    <property type="match status" value="1"/>
</dbReference>
<dbReference type="InterPro" id="IPR023997">
    <property type="entry name" value="TonB-dep_OMP_SusC/RagA_CS"/>
</dbReference>
<dbReference type="InterPro" id="IPR023996">
    <property type="entry name" value="TonB-dep_OMP_SusC/RagA"/>
</dbReference>
<dbReference type="InterPro" id="IPR039426">
    <property type="entry name" value="TonB-dep_rcpt-like"/>
</dbReference>
<protein>
    <submittedName>
        <fullName evidence="6">TonB-dependent receptor</fullName>
    </submittedName>
</protein>
<keyword evidence="1" id="KW-0813">Transport</keyword>
<dbReference type="InterPro" id="IPR000531">
    <property type="entry name" value="Beta-barrel_TonB"/>
</dbReference>
<dbReference type="Proteomes" id="UP000003586">
    <property type="component" value="Chromosome"/>
</dbReference>
<keyword evidence="3" id="KW-0732">Signal</keyword>
<name>W0EZP7_9BACT</name>
<dbReference type="HOGENOM" id="CLU_004317_0_2_10"/>
<evidence type="ECO:0000256" key="1">
    <source>
        <dbReference type="PROSITE-ProRule" id="PRU01360"/>
    </source>
</evidence>
<feature type="domain" description="TonB-dependent receptor-like beta-barrel" evidence="4">
    <location>
        <begin position="394"/>
        <end position="846"/>
    </location>
</feature>
<evidence type="ECO:0000259" key="4">
    <source>
        <dbReference type="Pfam" id="PF00593"/>
    </source>
</evidence>
<reference evidence="6 7" key="1">
    <citation type="submission" date="2013-12" db="EMBL/GenBank/DDBJ databases">
        <authorList>
            <consortium name="DOE Joint Genome Institute"/>
            <person name="Eisen J."/>
            <person name="Huntemann M."/>
            <person name="Han J."/>
            <person name="Chen A."/>
            <person name="Kyrpides N."/>
            <person name="Mavromatis K."/>
            <person name="Markowitz V."/>
            <person name="Palaniappan K."/>
            <person name="Ivanova N."/>
            <person name="Schaumberg A."/>
            <person name="Pati A."/>
            <person name="Liolios K."/>
            <person name="Nordberg H.P."/>
            <person name="Cantor M.N."/>
            <person name="Hua S.X."/>
            <person name="Woyke T."/>
        </authorList>
    </citation>
    <scope>NUCLEOTIDE SEQUENCE [LARGE SCALE GENOMIC DNA]</scope>
    <source>
        <strain evidence="7">DSM 19437</strain>
    </source>
</reference>
<dbReference type="Pfam" id="PF00593">
    <property type="entry name" value="TonB_dep_Rec_b-barrel"/>
    <property type="match status" value="1"/>
</dbReference>
<evidence type="ECO:0000256" key="3">
    <source>
        <dbReference type="SAM" id="SignalP"/>
    </source>
</evidence>
<dbReference type="Gene3D" id="2.60.40.1120">
    <property type="entry name" value="Carboxypeptidase-like, regulatory domain"/>
    <property type="match status" value="1"/>
</dbReference>
<comment type="subcellular location">
    <subcellularLocation>
        <location evidence="1">Cell outer membrane</location>
        <topology evidence="1">Multi-pass membrane protein</topology>
    </subcellularLocation>
</comment>
<accession>W0EZP7</accession>
<dbReference type="InterPro" id="IPR008969">
    <property type="entry name" value="CarboxyPept-like_regulatory"/>
</dbReference>
<dbReference type="KEGG" id="nso:NIASO_15765"/>
<evidence type="ECO:0000256" key="2">
    <source>
        <dbReference type="RuleBase" id="RU003357"/>
    </source>
</evidence>
<evidence type="ECO:0000313" key="6">
    <source>
        <dbReference type="EMBL" id="AHF16217.1"/>
    </source>
</evidence>
<feature type="domain" description="TonB-dependent receptor plug" evidence="5">
    <location>
        <begin position="112"/>
        <end position="217"/>
    </location>
</feature>
<feature type="chain" id="PRO_5004788462" evidence="3">
    <location>
        <begin position="20"/>
        <end position="1007"/>
    </location>
</feature>
<evidence type="ECO:0000259" key="5">
    <source>
        <dbReference type="Pfam" id="PF07715"/>
    </source>
</evidence>
<dbReference type="NCBIfam" id="TIGR04056">
    <property type="entry name" value="OMP_RagA_SusC"/>
    <property type="match status" value="1"/>
</dbReference>
<proteinExistence type="inferred from homology"/>
<keyword evidence="1" id="KW-1134">Transmembrane beta strand</keyword>
<comment type="similarity">
    <text evidence="1 2">Belongs to the TonB-dependent receptor family.</text>
</comment>
<dbReference type="NCBIfam" id="TIGR04057">
    <property type="entry name" value="SusC_RagA_signa"/>
    <property type="match status" value="1"/>
</dbReference>
<dbReference type="SUPFAM" id="SSF56935">
    <property type="entry name" value="Porins"/>
    <property type="match status" value="1"/>
</dbReference>
<keyword evidence="7" id="KW-1185">Reference proteome</keyword>
<evidence type="ECO:0000313" key="7">
    <source>
        <dbReference type="Proteomes" id="UP000003586"/>
    </source>
</evidence>
<dbReference type="InterPro" id="IPR012910">
    <property type="entry name" value="Plug_dom"/>
</dbReference>